<dbReference type="Proteomes" id="UP000006324">
    <property type="component" value="Unassembled WGS sequence"/>
</dbReference>
<gene>
    <name evidence="1" type="ORF">LEP1GSC104_2509</name>
</gene>
<sequence length="42" mass="5075">MGTITNRSFTVKLSKCGNYYKSKFYNQTFKLWELLQIMDFTK</sequence>
<evidence type="ECO:0000313" key="2">
    <source>
        <dbReference type="Proteomes" id="UP000006324"/>
    </source>
</evidence>
<evidence type="ECO:0000313" key="1">
    <source>
        <dbReference type="EMBL" id="EKO23815.1"/>
    </source>
</evidence>
<dbReference type="NCBIfam" id="NF038097">
    <property type="entry name" value="KCGN_DNA_rpt"/>
    <property type="match status" value="1"/>
</dbReference>
<proteinExistence type="predicted"/>
<organism evidence="1 2">
    <name type="scientific">Leptospira interrogans str. UI 12621</name>
    <dbReference type="NCBI Taxonomy" id="1049937"/>
    <lineage>
        <taxon>Bacteria</taxon>
        <taxon>Pseudomonadati</taxon>
        <taxon>Spirochaetota</taxon>
        <taxon>Spirochaetia</taxon>
        <taxon>Leptospirales</taxon>
        <taxon>Leptospiraceae</taxon>
        <taxon>Leptospira</taxon>
    </lineage>
</organism>
<protein>
    <submittedName>
        <fullName evidence="1">Uncharacterized protein</fullName>
    </submittedName>
</protein>
<accession>A0A0F6H6G2</accession>
<dbReference type="AlphaFoldDB" id="A0A0F6H6G2"/>
<name>A0A0F6H6G2_LEPIR</name>
<comment type="caution">
    <text evidence="1">The sequence shown here is derived from an EMBL/GenBank/DDBJ whole genome shotgun (WGS) entry which is preliminary data.</text>
</comment>
<dbReference type="EMBL" id="AHNQ02000034">
    <property type="protein sequence ID" value="EKO23815.1"/>
    <property type="molecule type" value="Genomic_DNA"/>
</dbReference>
<reference evidence="1 2" key="1">
    <citation type="submission" date="2012-09" db="EMBL/GenBank/DDBJ databases">
        <authorList>
            <person name="Harkins D.M."/>
            <person name="Durkin A.S."/>
            <person name="Brinkac L.M."/>
            <person name="Selengut J.D."/>
            <person name="Sanka R."/>
            <person name="DePew J."/>
            <person name="Purushe J."/>
            <person name="Chanthongthip A."/>
            <person name="Lattana O."/>
            <person name="Phetsouvanh R."/>
            <person name="Newton P.N."/>
            <person name="Vinetz J.M."/>
            <person name="Sutton G.G."/>
            <person name="Nelson W.C."/>
            <person name="Fouts D.E."/>
        </authorList>
    </citation>
    <scope>NUCLEOTIDE SEQUENCE [LARGE SCALE GENOMIC DNA]</scope>
    <source>
        <strain evidence="1 2">UI 12621</strain>
    </source>
</reference>